<accession>A0A0L8GJQ5</accession>
<evidence type="ECO:0000313" key="1">
    <source>
        <dbReference type="EMBL" id="KOF76770.1"/>
    </source>
</evidence>
<proteinExistence type="predicted"/>
<gene>
    <name evidence="1" type="ORF">OCBIM_22032946mg</name>
</gene>
<dbReference type="EMBL" id="KQ421688">
    <property type="protein sequence ID" value="KOF76770.1"/>
    <property type="molecule type" value="Genomic_DNA"/>
</dbReference>
<sequence length="56" mass="6660">MLQNIQDIQMSLSNSVENTILETFLICFYERSHMSSVYKYKNNKILLILRNQSSCR</sequence>
<name>A0A0L8GJQ5_OCTBM</name>
<dbReference type="AlphaFoldDB" id="A0A0L8GJQ5"/>
<protein>
    <submittedName>
        <fullName evidence="1">Uncharacterized protein</fullName>
    </submittedName>
</protein>
<reference evidence="1" key="1">
    <citation type="submission" date="2015-07" db="EMBL/GenBank/DDBJ databases">
        <title>MeaNS - Measles Nucleotide Surveillance Program.</title>
        <authorList>
            <person name="Tran T."/>
            <person name="Druce J."/>
        </authorList>
    </citation>
    <scope>NUCLEOTIDE SEQUENCE</scope>
    <source>
        <strain evidence="1">UCB-OBI-ISO-001</strain>
        <tissue evidence="1">Gonad</tissue>
    </source>
</reference>
<organism evidence="1">
    <name type="scientific">Octopus bimaculoides</name>
    <name type="common">California two-spotted octopus</name>
    <dbReference type="NCBI Taxonomy" id="37653"/>
    <lineage>
        <taxon>Eukaryota</taxon>
        <taxon>Metazoa</taxon>
        <taxon>Spiralia</taxon>
        <taxon>Lophotrochozoa</taxon>
        <taxon>Mollusca</taxon>
        <taxon>Cephalopoda</taxon>
        <taxon>Coleoidea</taxon>
        <taxon>Octopodiformes</taxon>
        <taxon>Octopoda</taxon>
        <taxon>Incirrata</taxon>
        <taxon>Octopodidae</taxon>
        <taxon>Octopus</taxon>
    </lineage>
</organism>